<dbReference type="InterPro" id="IPR007848">
    <property type="entry name" value="Small_mtfrase_dom"/>
</dbReference>
<evidence type="ECO:0000313" key="3">
    <source>
        <dbReference type="Proteomes" id="UP000183894"/>
    </source>
</evidence>
<dbReference type="Gene3D" id="3.40.50.150">
    <property type="entry name" value="Vaccinia Virus protein VP39"/>
    <property type="match status" value="1"/>
</dbReference>
<accession>A0A1H7JEW4</accession>
<gene>
    <name evidence="2" type="ORF">SAMN04488691_1011175</name>
</gene>
<name>A0A1H7JEW4_HALLR</name>
<dbReference type="EMBL" id="FOAD01000001">
    <property type="protein sequence ID" value="SEK73036.1"/>
    <property type="molecule type" value="Genomic_DNA"/>
</dbReference>
<dbReference type="RefSeq" id="WP_074792563.1">
    <property type="nucleotide sequence ID" value="NZ_FOAD01000001.1"/>
</dbReference>
<dbReference type="Pfam" id="PF05175">
    <property type="entry name" value="MTS"/>
    <property type="match status" value="1"/>
</dbReference>
<dbReference type="OrthoDB" id="31271at2157"/>
<reference evidence="2 3" key="1">
    <citation type="submission" date="2016-10" db="EMBL/GenBank/DDBJ databases">
        <authorList>
            <person name="de Groot N.N."/>
        </authorList>
    </citation>
    <scope>NUCLEOTIDE SEQUENCE [LARGE SCALE GENOMIC DNA]</scope>
    <source>
        <strain evidence="2 3">CDM_5</strain>
    </source>
</reference>
<proteinExistence type="predicted"/>
<keyword evidence="2" id="KW-0808">Transferase</keyword>
<organism evidence="2 3">
    <name type="scientific">Haloferax larsenii</name>
    <dbReference type="NCBI Taxonomy" id="302484"/>
    <lineage>
        <taxon>Archaea</taxon>
        <taxon>Methanobacteriati</taxon>
        <taxon>Methanobacteriota</taxon>
        <taxon>Stenosarchaea group</taxon>
        <taxon>Halobacteria</taxon>
        <taxon>Halobacteriales</taxon>
        <taxon>Haloferacaceae</taxon>
        <taxon>Haloferax</taxon>
    </lineage>
</organism>
<dbReference type="SUPFAM" id="SSF53335">
    <property type="entry name" value="S-adenosyl-L-methionine-dependent methyltransferases"/>
    <property type="match status" value="1"/>
</dbReference>
<dbReference type="Proteomes" id="UP000183894">
    <property type="component" value="Unassembled WGS sequence"/>
</dbReference>
<dbReference type="CDD" id="cd02440">
    <property type="entry name" value="AdoMet_MTases"/>
    <property type="match status" value="1"/>
</dbReference>
<feature type="domain" description="Methyltransferase small" evidence="1">
    <location>
        <begin position="46"/>
        <end position="142"/>
    </location>
</feature>
<dbReference type="PANTHER" id="PTHR23290:SF0">
    <property type="entry name" value="RRNA N6-ADENOSINE-METHYLTRANSFERASE METTL5"/>
    <property type="match status" value="1"/>
</dbReference>
<sequence>MATKAALEAQLAVVAGFENPKVALEQYPTPPDLAAHLVHLADLRGDIDGKTVVDLGTGTGMLALGAALRSPARVFGVELDADALETAVDNARRVGASAPVHWVRGDATRLPLCLSEHEPVTVLMNPPFGAQNENTHADRAFLETIASLADVSYSVHNEGSKEFIEAFAEDAGADVTDAFRATFDLDHQFDFHEDERRELDAEVFRIEW</sequence>
<dbReference type="InterPro" id="IPR051720">
    <property type="entry name" value="rRNA_MeTrfase/Polyamine_Synth"/>
</dbReference>
<dbReference type="GO" id="GO:0032259">
    <property type="term" value="P:methylation"/>
    <property type="evidence" value="ECO:0007669"/>
    <property type="project" value="UniProtKB-KW"/>
</dbReference>
<dbReference type="GO" id="GO:0008168">
    <property type="term" value="F:methyltransferase activity"/>
    <property type="evidence" value="ECO:0007669"/>
    <property type="project" value="UniProtKB-KW"/>
</dbReference>
<keyword evidence="2" id="KW-0489">Methyltransferase</keyword>
<dbReference type="InterPro" id="IPR029063">
    <property type="entry name" value="SAM-dependent_MTases_sf"/>
</dbReference>
<evidence type="ECO:0000313" key="2">
    <source>
        <dbReference type="EMBL" id="SEK73036.1"/>
    </source>
</evidence>
<evidence type="ECO:0000259" key="1">
    <source>
        <dbReference type="Pfam" id="PF05175"/>
    </source>
</evidence>
<dbReference type="PANTHER" id="PTHR23290">
    <property type="entry name" value="RRNA N6-ADENOSINE-METHYLTRANSFERASE METTL5"/>
    <property type="match status" value="1"/>
</dbReference>
<protein>
    <submittedName>
        <fullName evidence="2">Methyltransferase</fullName>
    </submittedName>
</protein>
<dbReference type="AlphaFoldDB" id="A0A1H7JEW4"/>